<evidence type="ECO:0000313" key="3">
    <source>
        <dbReference type="Proteomes" id="UP001501705"/>
    </source>
</evidence>
<proteinExistence type="predicted"/>
<keyword evidence="1" id="KW-0812">Transmembrane</keyword>
<keyword evidence="1" id="KW-1133">Transmembrane helix</keyword>
<organism evidence="2 3">
    <name type="scientific">Kribbella hippodromi</name>
    <dbReference type="NCBI Taxonomy" id="434347"/>
    <lineage>
        <taxon>Bacteria</taxon>
        <taxon>Bacillati</taxon>
        <taxon>Actinomycetota</taxon>
        <taxon>Actinomycetes</taxon>
        <taxon>Propionibacteriales</taxon>
        <taxon>Kribbellaceae</taxon>
        <taxon>Kribbella</taxon>
    </lineage>
</organism>
<evidence type="ECO:0000313" key="2">
    <source>
        <dbReference type="EMBL" id="GAA1591888.1"/>
    </source>
</evidence>
<feature type="transmembrane region" description="Helical" evidence="1">
    <location>
        <begin position="72"/>
        <end position="94"/>
    </location>
</feature>
<gene>
    <name evidence="2" type="ORF">GCM10009804_55140</name>
</gene>
<accession>A0ABP4PWU0</accession>
<comment type="caution">
    <text evidence="2">The sequence shown here is derived from an EMBL/GenBank/DDBJ whole genome shotgun (WGS) entry which is preliminary data.</text>
</comment>
<name>A0ABP4PWU0_9ACTN</name>
<reference evidence="3" key="1">
    <citation type="journal article" date="2019" name="Int. J. Syst. Evol. Microbiol.">
        <title>The Global Catalogue of Microorganisms (GCM) 10K type strain sequencing project: providing services to taxonomists for standard genome sequencing and annotation.</title>
        <authorList>
            <consortium name="The Broad Institute Genomics Platform"/>
            <consortium name="The Broad Institute Genome Sequencing Center for Infectious Disease"/>
            <person name="Wu L."/>
            <person name="Ma J."/>
        </authorList>
    </citation>
    <scope>NUCLEOTIDE SEQUENCE [LARGE SCALE GENOMIC DNA]</scope>
    <source>
        <strain evidence="3">JCM 15572</strain>
    </source>
</reference>
<dbReference type="RefSeq" id="WP_344237844.1">
    <property type="nucleotide sequence ID" value="NZ_BAAAPH010000020.1"/>
</dbReference>
<protein>
    <recommendedName>
        <fullName evidence="4">Integral membrane protein</fullName>
    </recommendedName>
</protein>
<keyword evidence="1" id="KW-0472">Membrane</keyword>
<dbReference type="EMBL" id="BAAAPH010000020">
    <property type="protein sequence ID" value="GAA1591888.1"/>
    <property type="molecule type" value="Genomic_DNA"/>
</dbReference>
<dbReference type="Proteomes" id="UP001501705">
    <property type="component" value="Unassembled WGS sequence"/>
</dbReference>
<evidence type="ECO:0000256" key="1">
    <source>
        <dbReference type="SAM" id="Phobius"/>
    </source>
</evidence>
<evidence type="ECO:0008006" key="4">
    <source>
        <dbReference type="Google" id="ProtNLM"/>
    </source>
</evidence>
<feature type="transmembrane region" description="Helical" evidence="1">
    <location>
        <begin position="38"/>
        <end position="60"/>
    </location>
</feature>
<keyword evidence="3" id="KW-1185">Reference proteome</keyword>
<sequence length="153" mass="16086">MPKLKLGAAVYALAAVGWFVSAVLILRGYGDYAGADRWFLIATAMPVALTGVLYTIGAVTRRGLIASEGPRICQIGWAFVIGLVAVELVLSFIYDQTGGPIAGDSSPMIAPSIAAVFIPHWIGRLQEKYYEGIAEGEQELSSRESGGGPAPTA</sequence>